<gene>
    <name evidence="9" type="ORF">DWU89_17880</name>
    <name evidence="8" type="ORF">H8784_17465</name>
</gene>
<evidence type="ECO:0000256" key="2">
    <source>
        <dbReference type="ARBA" id="ARBA00007248"/>
    </source>
</evidence>
<evidence type="ECO:0000313" key="11">
    <source>
        <dbReference type="Proteomes" id="UP000629596"/>
    </source>
</evidence>
<keyword evidence="11" id="KW-1185">Reference proteome</keyword>
<name>A0A3D8HA14_9BACT</name>
<dbReference type="PROSITE" id="PS51257">
    <property type="entry name" value="PROKAR_LIPOPROTEIN"/>
    <property type="match status" value="1"/>
</dbReference>
<keyword evidence="6" id="KW-0998">Cell outer membrane</keyword>
<evidence type="ECO:0000256" key="4">
    <source>
        <dbReference type="ARBA" id="ARBA00023136"/>
    </source>
</evidence>
<dbReference type="InterPro" id="IPR014941">
    <property type="entry name" value="FimB/Mfa2/Mfa3"/>
</dbReference>
<dbReference type="Pfam" id="PF08842">
    <property type="entry name" value="Mfa2"/>
    <property type="match status" value="1"/>
</dbReference>
<organism evidence="9 10">
    <name type="scientific">Parabacteroides acidifaciens</name>
    <dbReference type="NCBI Taxonomy" id="2290935"/>
    <lineage>
        <taxon>Bacteria</taxon>
        <taxon>Pseudomonadati</taxon>
        <taxon>Bacteroidota</taxon>
        <taxon>Bacteroidia</taxon>
        <taxon>Bacteroidales</taxon>
        <taxon>Tannerellaceae</taxon>
        <taxon>Parabacteroides</taxon>
    </lineage>
</organism>
<dbReference type="Proteomes" id="UP000256321">
    <property type="component" value="Unassembled WGS sequence"/>
</dbReference>
<comment type="subcellular location">
    <subcellularLocation>
        <location evidence="1">Cell outer membrane</location>
    </subcellularLocation>
</comment>
<dbReference type="EMBL" id="JACRTI010000061">
    <property type="protein sequence ID" value="MBC8603501.1"/>
    <property type="molecule type" value="Genomic_DNA"/>
</dbReference>
<keyword evidence="3" id="KW-0732">Signal</keyword>
<evidence type="ECO:0000256" key="7">
    <source>
        <dbReference type="ARBA" id="ARBA00023288"/>
    </source>
</evidence>
<accession>A0A3D8HA14</accession>
<keyword evidence="4" id="KW-0472">Membrane</keyword>
<evidence type="ECO:0000256" key="3">
    <source>
        <dbReference type="ARBA" id="ARBA00022729"/>
    </source>
</evidence>
<reference evidence="9 10" key="1">
    <citation type="submission" date="2018-07" db="EMBL/GenBank/DDBJ databases">
        <title>Parabacteroides acidifaciens nov. sp., isolated from human feces.</title>
        <authorList>
            <person name="Wang Y.J."/>
        </authorList>
    </citation>
    <scope>NUCLEOTIDE SEQUENCE [LARGE SCALE GENOMIC DNA]</scope>
    <source>
        <strain evidence="9 10">426-9</strain>
    </source>
</reference>
<dbReference type="Gene3D" id="2.60.40.2100">
    <property type="match status" value="1"/>
</dbReference>
<keyword evidence="7" id="KW-0449">Lipoprotein</keyword>
<protein>
    <submittedName>
        <fullName evidence="8">FimB/Mfa2 family fimbrial subunit</fullName>
    </submittedName>
</protein>
<comment type="similarity">
    <text evidence="2">Belongs to the bacteroidetes fimbrillin superfamily. FimB/Mfa2 family.</text>
</comment>
<evidence type="ECO:0000256" key="5">
    <source>
        <dbReference type="ARBA" id="ARBA00023139"/>
    </source>
</evidence>
<keyword evidence="5" id="KW-0564">Palmitate</keyword>
<proteinExistence type="inferred from homology"/>
<dbReference type="AlphaFoldDB" id="A0A3D8HA14"/>
<comment type="caution">
    <text evidence="9">The sequence shown here is derived from an EMBL/GenBank/DDBJ whole genome shotgun (WGS) entry which is preliminary data.</text>
</comment>
<evidence type="ECO:0000313" key="9">
    <source>
        <dbReference type="EMBL" id="RDU47778.1"/>
    </source>
</evidence>
<evidence type="ECO:0000313" key="8">
    <source>
        <dbReference type="EMBL" id="MBC8603501.1"/>
    </source>
</evidence>
<sequence length="314" mass="34439">MKHIAIIKQSLILVAGLLAALLTSCIKDDLAECSKLTLKVEGLSGNEITDITRLGLVTDATLYIFDANKNFLEARDLDKDFILAKNEIKLDKYPDNTKLYIVAWGNLEGGNQTVTQPKNMDDLKLQLKNTGDGYAQSPDSLYFGTKEVTSLGSGIVGGDGEVVIRLKTGTYTIKTDGLQTALDFYGLKSSGDFDFYINKTLDTYDATGKQLGDSIPYNPEGQYDDQAIEWLTTGVIDREDTGGKQNSFSGERVGVRVKSQNGAVDKTIYEDINGKSFDIPEGGRLDVVIQFEDGNISIRSRVTPWGVVNDDIEF</sequence>
<evidence type="ECO:0000256" key="1">
    <source>
        <dbReference type="ARBA" id="ARBA00004442"/>
    </source>
</evidence>
<evidence type="ECO:0000313" key="10">
    <source>
        <dbReference type="Proteomes" id="UP000256321"/>
    </source>
</evidence>
<dbReference type="RefSeq" id="WP_115500993.1">
    <property type="nucleotide sequence ID" value="NZ_JACRTI010000061.1"/>
</dbReference>
<dbReference type="Proteomes" id="UP000629596">
    <property type="component" value="Unassembled WGS sequence"/>
</dbReference>
<reference evidence="8 11" key="2">
    <citation type="submission" date="2020-08" db="EMBL/GenBank/DDBJ databases">
        <title>Genome public.</title>
        <authorList>
            <person name="Liu C."/>
            <person name="Sun Q."/>
        </authorList>
    </citation>
    <scope>NUCLEOTIDE SEQUENCE [LARGE SCALE GENOMIC DNA]</scope>
    <source>
        <strain evidence="8 11">426_9</strain>
    </source>
</reference>
<dbReference type="EMBL" id="QREV01000061">
    <property type="protein sequence ID" value="RDU47778.1"/>
    <property type="molecule type" value="Genomic_DNA"/>
</dbReference>
<evidence type="ECO:0000256" key="6">
    <source>
        <dbReference type="ARBA" id="ARBA00023237"/>
    </source>
</evidence>
<dbReference type="GO" id="GO:0009279">
    <property type="term" value="C:cell outer membrane"/>
    <property type="evidence" value="ECO:0007669"/>
    <property type="project" value="UniProtKB-SubCell"/>
</dbReference>